<dbReference type="EMBL" id="SRLO01000391">
    <property type="protein sequence ID" value="TNN58007.1"/>
    <property type="molecule type" value="Genomic_DNA"/>
</dbReference>
<gene>
    <name evidence="1" type="ORF">EYF80_031755</name>
</gene>
<name>A0A4Z2GWH6_9TELE</name>
<protein>
    <submittedName>
        <fullName evidence="1">Uncharacterized protein</fullName>
    </submittedName>
</protein>
<dbReference type="AlphaFoldDB" id="A0A4Z2GWH6"/>
<sequence>MASQMLFLMAGKMELSAWILTHHVDAKVLESLTKQRPAAENLPVGKEGSRHIALCLDERPTLQSGLKGETSTKHQTSTLPLVAEGGRDGVESTLNGEERLLIQRDGE</sequence>
<comment type="caution">
    <text evidence="1">The sequence shown here is derived from an EMBL/GenBank/DDBJ whole genome shotgun (WGS) entry which is preliminary data.</text>
</comment>
<evidence type="ECO:0000313" key="2">
    <source>
        <dbReference type="Proteomes" id="UP000314294"/>
    </source>
</evidence>
<evidence type="ECO:0000313" key="1">
    <source>
        <dbReference type="EMBL" id="TNN58007.1"/>
    </source>
</evidence>
<accession>A0A4Z2GWH6</accession>
<keyword evidence="2" id="KW-1185">Reference proteome</keyword>
<proteinExistence type="predicted"/>
<reference evidence="1 2" key="1">
    <citation type="submission" date="2019-03" db="EMBL/GenBank/DDBJ databases">
        <title>First draft genome of Liparis tanakae, snailfish: a comprehensive survey of snailfish specific genes.</title>
        <authorList>
            <person name="Kim W."/>
            <person name="Song I."/>
            <person name="Jeong J.-H."/>
            <person name="Kim D."/>
            <person name="Kim S."/>
            <person name="Ryu S."/>
            <person name="Song J.Y."/>
            <person name="Lee S.K."/>
        </authorList>
    </citation>
    <scope>NUCLEOTIDE SEQUENCE [LARGE SCALE GENOMIC DNA]</scope>
    <source>
        <tissue evidence="1">Muscle</tissue>
    </source>
</reference>
<organism evidence="1 2">
    <name type="scientific">Liparis tanakae</name>
    <name type="common">Tanaka's snailfish</name>
    <dbReference type="NCBI Taxonomy" id="230148"/>
    <lineage>
        <taxon>Eukaryota</taxon>
        <taxon>Metazoa</taxon>
        <taxon>Chordata</taxon>
        <taxon>Craniata</taxon>
        <taxon>Vertebrata</taxon>
        <taxon>Euteleostomi</taxon>
        <taxon>Actinopterygii</taxon>
        <taxon>Neopterygii</taxon>
        <taxon>Teleostei</taxon>
        <taxon>Neoteleostei</taxon>
        <taxon>Acanthomorphata</taxon>
        <taxon>Eupercaria</taxon>
        <taxon>Perciformes</taxon>
        <taxon>Cottioidei</taxon>
        <taxon>Cottales</taxon>
        <taxon>Liparidae</taxon>
        <taxon>Liparis</taxon>
    </lineage>
</organism>
<dbReference type="Proteomes" id="UP000314294">
    <property type="component" value="Unassembled WGS sequence"/>
</dbReference>